<proteinExistence type="predicted"/>
<name>A0A5C3MKR9_9AGAM</name>
<dbReference type="Pfam" id="PF00651">
    <property type="entry name" value="BTB"/>
    <property type="match status" value="1"/>
</dbReference>
<reference evidence="3 4" key="1">
    <citation type="journal article" date="2019" name="Nat. Ecol. Evol.">
        <title>Megaphylogeny resolves global patterns of mushroom evolution.</title>
        <authorList>
            <person name="Varga T."/>
            <person name="Krizsan K."/>
            <person name="Foldi C."/>
            <person name="Dima B."/>
            <person name="Sanchez-Garcia M."/>
            <person name="Sanchez-Ramirez S."/>
            <person name="Szollosi G.J."/>
            <person name="Szarkandi J.G."/>
            <person name="Papp V."/>
            <person name="Albert L."/>
            <person name="Andreopoulos W."/>
            <person name="Angelini C."/>
            <person name="Antonin V."/>
            <person name="Barry K.W."/>
            <person name="Bougher N.L."/>
            <person name="Buchanan P."/>
            <person name="Buyck B."/>
            <person name="Bense V."/>
            <person name="Catcheside P."/>
            <person name="Chovatia M."/>
            <person name="Cooper J."/>
            <person name="Damon W."/>
            <person name="Desjardin D."/>
            <person name="Finy P."/>
            <person name="Geml J."/>
            <person name="Haridas S."/>
            <person name="Hughes K."/>
            <person name="Justo A."/>
            <person name="Karasinski D."/>
            <person name="Kautmanova I."/>
            <person name="Kiss B."/>
            <person name="Kocsube S."/>
            <person name="Kotiranta H."/>
            <person name="LaButti K.M."/>
            <person name="Lechner B.E."/>
            <person name="Liimatainen K."/>
            <person name="Lipzen A."/>
            <person name="Lukacs Z."/>
            <person name="Mihaltcheva S."/>
            <person name="Morgado L.N."/>
            <person name="Niskanen T."/>
            <person name="Noordeloos M.E."/>
            <person name="Ohm R.A."/>
            <person name="Ortiz-Santana B."/>
            <person name="Ovrebo C."/>
            <person name="Racz N."/>
            <person name="Riley R."/>
            <person name="Savchenko A."/>
            <person name="Shiryaev A."/>
            <person name="Soop K."/>
            <person name="Spirin V."/>
            <person name="Szebenyi C."/>
            <person name="Tomsovsky M."/>
            <person name="Tulloss R.E."/>
            <person name="Uehling J."/>
            <person name="Grigoriev I.V."/>
            <person name="Vagvolgyi C."/>
            <person name="Papp T."/>
            <person name="Martin F.M."/>
            <person name="Miettinen O."/>
            <person name="Hibbett D.S."/>
            <person name="Nagy L.G."/>
        </authorList>
    </citation>
    <scope>NUCLEOTIDE SEQUENCE [LARGE SCALE GENOMIC DNA]</scope>
    <source>
        <strain evidence="3 4">OMC1185</strain>
    </source>
</reference>
<feature type="domain" description="BTB" evidence="2">
    <location>
        <begin position="46"/>
        <end position="109"/>
    </location>
</feature>
<dbReference type="EMBL" id="ML213535">
    <property type="protein sequence ID" value="TFK45884.1"/>
    <property type="molecule type" value="Genomic_DNA"/>
</dbReference>
<dbReference type="SMART" id="SM00225">
    <property type="entry name" value="BTB"/>
    <property type="match status" value="1"/>
</dbReference>
<dbReference type="CDD" id="cd18186">
    <property type="entry name" value="BTB_POZ_ZBTB_KLHL-like"/>
    <property type="match status" value="1"/>
</dbReference>
<dbReference type="STRING" id="5364.A0A5C3MKR9"/>
<evidence type="ECO:0000256" key="1">
    <source>
        <dbReference type="SAM" id="MobiDB-lite"/>
    </source>
</evidence>
<evidence type="ECO:0000313" key="4">
    <source>
        <dbReference type="Proteomes" id="UP000305948"/>
    </source>
</evidence>
<dbReference type="Proteomes" id="UP000305948">
    <property type="component" value="Unassembled WGS sequence"/>
</dbReference>
<dbReference type="InterPro" id="IPR000210">
    <property type="entry name" value="BTB/POZ_dom"/>
</dbReference>
<dbReference type="InterPro" id="IPR011333">
    <property type="entry name" value="SKP1/BTB/POZ_sf"/>
</dbReference>
<accession>A0A5C3MKR9</accession>
<organism evidence="3 4">
    <name type="scientific">Heliocybe sulcata</name>
    <dbReference type="NCBI Taxonomy" id="5364"/>
    <lineage>
        <taxon>Eukaryota</taxon>
        <taxon>Fungi</taxon>
        <taxon>Dikarya</taxon>
        <taxon>Basidiomycota</taxon>
        <taxon>Agaricomycotina</taxon>
        <taxon>Agaricomycetes</taxon>
        <taxon>Gloeophyllales</taxon>
        <taxon>Gloeophyllaceae</taxon>
        <taxon>Heliocybe</taxon>
    </lineage>
</organism>
<sequence>MLDDGTNPRKRKRMSSPMEREGAPATSASFKKHEALYLEDGNVIMCAVNATGEGIAFRVHRSILASVSPVFADMFTLPLPSENESHEGLPVVRMPDQADDLEMLLMILYHKTALPSDHLDPRMPHAVRPILVIACKYEMENIREQIVSIVKKAWPSSLQCWDRMEAEIKAMNRQWHQQHDCARDYSCRDPLDAHLPGPVAAISLARDCDIPEILPAAFYHLSRLSMELGPDGSEHDERIQRAYFFHGERTAKWKSLAGEDYYRLFVGRKKLREAVAKEIEAWPKDYHENRIAEEDLFEDCSEAGIHEFVSRIKGSIRTNQDTLSVLLQFIEEADTTTLFCCDCAWGFIEDINELRARVWEHLPEYFDL</sequence>
<gene>
    <name evidence="3" type="ORF">OE88DRAFT_1068578</name>
</gene>
<dbReference type="AlphaFoldDB" id="A0A5C3MKR9"/>
<protein>
    <recommendedName>
        <fullName evidence="2">BTB domain-containing protein</fullName>
    </recommendedName>
</protein>
<keyword evidence="4" id="KW-1185">Reference proteome</keyword>
<dbReference type="PROSITE" id="PS50097">
    <property type="entry name" value="BTB"/>
    <property type="match status" value="1"/>
</dbReference>
<dbReference type="Gene3D" id="3.30.710.10">
    <property type="entry name" value="Potassium Channel Kv1.1, Chain A"/>
    <property type="match status" value="1"/>
</dbReference>
<evidence type="ECO:0000313" key="3">
    <source>
        <dbReference type="EMBL" id="TFK45884.1"/>
    </source>
</evidence>
<feature type="region of interest" description="Disordered" evidence="1">
    <location>
        <begin position="1"/>
        <end position="27"/>
    </location>
</feature>
<evidence type="ECO:0000259" key="2">
    <source>
        <dbReference type="PROSITE" id="PS50097"/>
    </source>
</evidence>
<dbReference type="OrthoDB" id="3218112at2759"/>
<dbReference type="SUPFAM" id="SSF54695">
    <property type="entry name" value="POZ domain"/>
    <property type="match status" value="1"/>
</dbReference>